<dbReference type="PANTHER" id="PTHR31377:SF0">
    <property type="entry name" value="AGMATINE DEIMINASE-RELATED"/>
    <property type="match status" value="1"/>
</dbReference>
<evidence type="ECO:0000313" key="3">
    <source>
        <dbReference type="Proteomes" id="UP000029733"/>
    </source>
</evidence>
<dbReference type="Proteomes" id="UP000029733">
    <property type="component" value="Unassembled WGS sequence"/>
</dbReference>
<dbReference type="STRING" id="1677920.LS71_02200"/>
<dbReference type="Gene3D" id="3.75.10.10">
    <property type="entry name" value="L-arginine/glycine Amidinotransferase, Chain A"/>
    <property type="match status" value="1"/>
</dbReference>
<dbReference type="AlphaFoldDB" id="A0A4U8T9Y4"/>
<accession>A0A4U8T9Y4</accession>
<dbReference type="GO" id="GO:0009446">
    <property type="term" value="P:putrescine biosynthetic process"/>
    <property type="evidence" value="ECO:0007669"/>
    <property type="project" value="InterPro"/>
</dbReference>
<keyword evidence="1" id="KW-0378">Hydrolase</keyword>
<protein>
    <submittedName>
        <fullName evidence="2">Agmatine deiminase family protein</fullName>
    </submittedName>
</protein>
<sequence>MDSKADFGVDFKAVRLKAEWERQVATLMAFPHKNSDWAAHLSQAQQSFIDIIKQILHFQSVILCVDSEDAEGLALLKATFYDTPQRAPVELNADSIESTANLAQTHLAPAQAYINAHFNESIARECICLYALDSIFGLYIVRVGTNDTWARDFGGISIESKHGIKMLDFTFNGWGLKYPANKDNQITRHLFKKDYLLNADMVLEGGSIDSNGNGILLTNTQCLLEPNRNAHLSQADIESKLKHYFNIHQILWLHYGYLAGDDTDSHIDTLARFIAPDSIAYIVCEDKQDEHFEHLARMQAELQALRQKNGEPFKLIALPFTKPIFDANKERLPASYANFLFVNDALLVPTYSDENDERALQILQAALPKHKVVGVDCRTLILWHGSLHCISMQLYADNPSK</sequence>
<dbReference type="EMBL" id="JRPR02000003">
    <property type="protein sequence ID" value="TLD96631.1"/>
    <property type="molecule type" value="Genomic_DNA"/>
</dbReference>
<keyword evidence="3" id="KW-1185">Reference proteome</keyword>
<dbReference type="InterPro" id="IPR007466">
    <property type="entry name" value="Peptidyl-Arg-deiminase_porph"/>
</dbReference>
<reference evidence="2 3" key="1">
    <citation type="journal article" date="2014" name="Genome Announc.">
        <title>Draft genome sequences of eight enterohepatic helicobacter species isolated from both laboratory and wild rodents.</title>
        <authorList>
            <person name="Sheh A."/>
            <person name="Shen Z."/>
            <person name="Fox J.G."/>
        </authorList>
    </citation>
    <scope>NUCLEOTIDE SEQUENCE [LARGE SCALE GENOMIC DNA]</scope>
    <source>
        <strain evidence="2 3">MIT 09-6949</strain>
    </source>
</reference>
<dbReference type="OrthoDB" id="9808013at2"/>
<gene>
    <name evidence="2" type="ORF">LS71_005805</name>
</gene>
<proteinExistence type="predicted"/>
<dbReference type="GO" id="GO:0047632">
    <property type="term" value="F:agmatine deiminase activity"/>
    <property type="evidence" value="ECO:0007669"/>
    <property type="project" value="TreeGrafter"/>
</dbReference>
<evidence type="ECO:0000313" key="2">
    <source>
        <dbReference type="EMBL" id="TLD96631.1"/>
    </source>
</evidence>
<evidence type="ECO:0000256" key="1">
    <source>
        <dbReference type="ARBA" id="ARBA00022801"/>
    </source>
</evidence>
<organism evidence="2 3">
    <name type="scientific">Helicobacter jaachi</name>
    <dbReference type="NCBI Taxonomy" id="1677920"/>
    <lineage>
        <taxon>Bacteria</taxon>
        <taxon>Pseudomonadati</taxon>
        <taxon>Campylobacterota</taxon>
        <taxon>Epsilonproteobacteria</taxon>
        <taxon>Campylobacterales</taxon>
        <taxon>Helicobacteraceae</taxon>
        <taxon>Helicobacter</taxon>
    </lineage>
</organism>
<comment type="caution">
    <text evidence="2">The sequence shown here is derived from an EMBL/GenBank/DDBJ whole genome shotgun (WGS) entry which is preliminary data.</text>
</comment>
<name>A0A4U8T9Y4_9HELI</name>
<dbReference type="Pfam" id="PF04371">
    <property type="entry name" value="PAD_porph"/>
    <property type="match status" value="1"/>
</dbReference>
<dbReference type="PANTHER" id="PTHR31377">
    <property type="entry name" value="AGMATINE DEIMINASE-RELATED"/>
    <property type="match status" value="1"/>
</dbReference>
<dbReference type="SUPFAM" id="SSF55909">
    <property type="entry name" value="Pentein"/>
    <property type="match status" value="1"/>
</dbReference>
<dbReference type="GO" id="GO:0004668">
    <property type="term" value="F:protein-arginine deiminase activity"/>
    <property type="evidence" value="ECO:0007669"/>
    <property type="project" value="InterPro"/>
</dbReference>